<feature type="compositionally biased region" description="Low complexity" evidence="1">
    <location>
        <begin position="192"/>
        <end position="201"/>
    </location>
</feature>
<feature type="compositionally biased region" description="Polar residues" evidence="1">
    <location>
        <begin position="1"/>
        <end position="14"/>
    </location>
</feature>
<feature type="compositionally biased region" description="Low complexity" evidence="1">
    <location>
        <begin position="795"/>
        <end position="820"/>
    </location>
</feature>
<reference evidence="2" key="1">
    <citation type="submission" date="2024-04" db="UniProtKB">
        <authorList>
            <consortium name="EnsemblMetazoa"/>
        </authorList>
    </citation>
    <scope>IDENTIFICATION</scope>
    <source>
        <strain evidence="2">EBRO</strain>
    </source>
</reference>
<evidence type="ECO:0000256" key="1">
    <source>
        <dbReference type="SAM" id="MobiDB-lite"/>
    </source>
</evidence>
<feature type="compositionally biased region" description="Low complexity" evidence="1">
    <location>
        <begin position="83"/>
        <end position="114"/>
    </location>
</feature>
<evidence type="ECO:0000313" key="3">
    <source>
        <dbReference type="Proteomes" id="UP000075880"/>
    </source>
</evidence>
<evidence type="ECO:0000313" key="2">
    <source>
        <dbReference type="EnsemblMetazoa" id="ENSAATROPP009616"/>
    </source>
</evidence>
<feature type="compositionally biased region" description="Low complexity" evidence="1">
    <location>
        <begin position="251"/>
        <end position="261"/>
    </location>
</feature>
<name>A0AAG5DEM0_ANOAO</name>
<keyword evidence="3" id="KW-1185">Reference proteome</keyword>
<feature type="region of interest" description="Disordered" evidence="1">
    <location>
        <begin position="334"/>
        <end position="358"/>
    </location>
</feature>
<proteinExistence type="predicted"/>
<feature type="compositionally biased region" description="Basic and acidic residues" evidence="1">
    <location>
        <begin position="161"/>
        <end position="172"/>
    </location>
</feature>
<feature type="compositionally biased region" description="Pro residues" evidence="1">
    <location>
        <begin position="306"/>
        <end position="318"/>
    </location>
</feature>
<accession>A0AAG5DEM0</accession>
<sequence length="861" mass="87911">MGLAQSKRSVNITTDPAKEGAVTEGAGKLEKIAEVDQLKSQANGDTQHNDGDNPTEDAAAAAAVAQEAASTTAEAGTSDSKTESAPTAAAEVTTTSPTTTTAADVTTTSASVDTTKLEEPAIEAVAVATQESAAPAVVAAPVAVPEKEPEVAKVAVVENGQPKEEEMKKPSESEEPAAVAAPKASEEEPEPEITTATTVVAPPAPVEEKEVVVEPSPVVVEVNTPSPSTTTTTTTTSAAVGVEKHPEEASVESASAAATSTVPPPPPSSTSEMENNTTSNVTSESELSVPEVVESAAVASDAGESTPPPPLPSIPPPSQVMVFVEASMSQVASEDPLVSVSVSPSQGAPGEEVAKRDEHVEANVVEGKPAAPAAATVVAPAAVDEFVPKVDNREEETVVIADGEVGPLKSSDESVTPAESPVVPATVSELAQEPVVVETEAPAVVEEPKPEPEPILEEEAVVAATVAPVQASPNVTDEIKETITKAVGEILEQAVDKIESGEAQLPPGAPAVPQAKEEVKAAEVLPIESEDVADKISNSIDDLPPPPPPPAVDDEETVPDSLPSPLPTIAAAVPAELMESTLGADEAKLDQSVLSVDISSPLPQNSLESLPSPPTLSQSDVSLPPPPESPTEPAVSEQQQIASPPAPETDSAVALPPPPSAPSSTNTTNTTSSSIPSSLPEANVEVAMREELTTPKQQPETVEAHVPVTEEVVAAAVEKKEEREEHKEHNNVPVSISSSSSSSSNSSNQPQQQETSTESDGQQQQQSPAPAPVAPAASSAEVEETVAQKQNGTVENGTSNGTSENGTTENGTVENGQNGVHETSATESLNGEAEHKKEDKIPEKAAQLQQPPPAAPEVTAE</sequence>
<feature type="compositionally biased region" description="Low complexity" evidence="1">
    <location>
        <begin position="731"/>
        <end position="788"/>
    </location>
</feature>
<feature type="region of interest" description="Disordered" evidence="1">
    <location>
        <begin position="1"/>
        <end position="118"/>
    </location>
</feature>
<feature type="compositionally biased region" description="Low complexity" evidence="1">
    <location>
        <begin position="269"/>
        <end position="305"/>
    </location>
</feature>
<feature type="region of interest" description="Disordered" evidence="1">
    <location>
        <begin position="525"/>
        <end position="572"/>
    </location>
</feature>
<feature type="region of interest" description="Disordered" evidence="1">
    <location>
        <begin position="599"/>
        <end position="861"/>
    </location>
</feature>
<feature type="compositionally biased region" description="Low complexity" evidence="1">
    <location>
        <begin position="699"/>
        <end position="716"/>
    </location>
</feature>
<feature type="compositionally biased region" description="Basic and acidic residues" evidence="1">
    <location>
        <begin position="717"/>
        <end position="730"/>
    </location>
</feature>
<dbReference type="EnsemblMetazoa" id="ENSAATROPT010654">
    <property type="protein sequence ID" value="ENSAATROPP009616"/>
    <property type="gene ID" value="ENSAATROPG008661"/>
</dbReference>
<feature type="compositionally biased region" description="Low complexity" evidence="1">
    <location>
        <begin position="56"/>
        <end position="75"/>
    </location>
</feature>
<feature type="compositionally biased region" description="Low complexity" evidence="1">
    <location>
        <begin position="213"/>
        <end position="240"/>
    </location>
</feature>
<feature type="region of interest" description="Disordered" evidence="1">
    <location>
        <begin position="157"/>
        <end position="318"/>
    </location>
</feature>
<protein>
    <submittedName>
        <fullName evidence="2">Uncharacterized protein</fullName>
    </submittedName>
</protein>
<organism evidence="2 3">
    <name type="scientific">Anopheles atroparvus</name>
    <name type="common">European mosquito</name>
    <dbReference type="NCBI Taxonomy" id="41427"/>
    <lineage>
        <taxon>Eukaryota</taxon>
        <taxon>Metazoa</taxon>
        <taxon>Ecdysozoa</taxon>
        <taxon>Arthropoda</taxon>
        <taxon>Hexapoda</taxon>
        <taxon>Insecta</taxon>
        <taxon>Pterygota</taxon>
        <taxon>Neoptera</taxon>
        <taxon>Endopterygota</taxon>
        <taxon>Diptera</taxon>
        <taxon>Nematocera</taxon>
        <taxon>Culicoidea</taxon>
        <taxon>Culicidae</taxon>
        <taxon>Anophelinae</taxon>
        <taxon>Anopheles</taxon>
    </lineage>
</organism>
<dbReference type="AlphaFoldDB" id="A0AAG5DEM0"/>
<feature type="compositionally biased region" description="Low complexity" evidence="1">
    <location>
        <begin position="606"/>
        <end position="619"/>
    </location>
</feature>
<dbReference type="Proteomes" id="UP000075880">
    <property type="component" value="Unassembled WGS sequence"/>
</dbReference>
<feature type="region of interest" description="Disordered" evidence="1">
    <location>
        <begin position="394"/>
        <end position="429"/>
    </location>
</feature>
<feature type="compositionally biased region" description="Basic and acidic residues" evidence="1">
    <location>
        <begin position="27"/>
        <end position="37"/>
    </location>
</feature>
<feature type="compositionally biased region" description="Low complexity" evidence="1">
    <location>
        <begin position="662"/>
        <end position="680"/>
    </location>
</feature>
<feature type="compositionally biased region" description="Basic and acidic residues" evidence="1">
    <location>
        <begin position="832"/>
        <end position="843"/>
    </location>
</feature>